<dbReference type="AlphaFoldDB" id="A0A3P8IES2"/>
<name>A0A3P8IES2_9TREM</name>
<evidence type="ECO:0000313" key="2">
    <source>
        <dbReference type="Proteomes" id="UP000269396"/>
    </source>
</evidence>
<evidence type="ECO:0000313" key="1">
    <source>
        <dbReference type="EMBL" id="VDP87435.1"/>
    </source>
</evidence>
<dbReference type="EMBL" id="UZAL01051820">
    <property type="protein sequence ID" value="VDP87435.1"/>
    <property type="molecule type" value="Genomic_DNA"/>
</dbReference>
<protein>
    <submittedName>
        <fullName evidence="1">Uncharacterized protein</fullName>
    </submittedName>
</protein>
<organism evidence="1 2">
    <name type="scientific">Schistosoma mattheei</name>
    <dbReference type="NCBI Taxonomy" id="31246"/>
    <lineage>
        <taxon>Eukaryota</taxon>
        <taxon>Metazoa</taxon>
        <taxon>Spiralia</taxon>
        <taxon>Lophotrochozoa</taxon>
        <taxon>Platyhelminthes</taxon>
        <taxon>Trematoda</taxon>
        <taxon>Digenea</taxon>
        <taxon>Strigeidida</taxon>
        <taxon>Schistosomatoidea</taxon>
        <taxon>Schistosomatidae</taxon>
        <taxon>Schistosoma</taxon>
    </lineage>
</organism>
<proteinExistence type="predicted"/>
<gene>
    <name evidence="1" type="ORF">SMTD_LOCUS22490</name>
</gene>
<accession>A0A3P8IES2</accession>
<keyword evidence="2" id="KW-1185">Reference proteome</keyword>
<sequence length="33" mass="4006">MKLNCQVLHYSVQYLALMNLYLIHLHQHCLDIH</sequence>
<reference evidence="1 2" key="1">
    <citation type="submission" date="2018-11" db="EMBL/GenBank/DDBJ databases">
        <authorList>
            <consortium name="Pathogen Informatics"/>
        </authorList>
    </citation>
    <scope>NUCLEOTIDE SEQUENCE [LARGE SCALE GENOMIC DNA]</scope>
    <source>
        <strain>Denwood</strain>
        <strain evidence="2">Zambia</strain>
    </source>
</reference>
<dbReference type="Proteomes" id="UP000269396">
    <property type="component" value="Unassembled WGS sequence"/>
</dbReference>